<comment type="caution">
    <text evidence="1">The sequence shown here is derived from an EMBL/GenBank/DDBJ whole genome shotgun (WGS) entry which is preliminary data.</text>
</comment>
<dbReference type="Proteomes" id="UP000028123">
    <property type="component" value="Unassembled WGS sequence"/>
</dbReference>
<accession>A0A081NWQ0</accession>
<protein>
    <submittedName>
        <fullName evidence="1">Uncharacterized protein</fullName>
    </submittedName>
</protein>
<dbReference type="EMBL" id="JNVM01000031">
    <property type="protein sequence ID" value="KEQ22873.1"/>
    <property type="molecule type" value="Genomic_DNA"/>
</dbReference>
<organism evidence="1 2">
    <name type="scientific">Paenibacillus tyrfis</name>
    <dbReference type="NCBI Taxonomy" id="1501230"/>
    <lineage>
        <taxon>Bacteria</taxon>
        <taxon>Bacillati</taxon>
        <taxon>Bacillota</taxon>
        <taxon>Bacilli</taxon>
        <taxon>Bacillales</taxon>
        <taxon>Paenibacillaceae</taxon>
        <taxon>Paenibacillus</taxon>
    </lineage>
</organism>
<proteinExistence type="predicted"/>
<name>A0A081NWQ0_9BACL</name>
<sequence>MTRFRFASTLARYATGYAVVRTGSGKWDEDGVYQPAQPERVQYRGVIQPIGIKLMQLEGGRYTMDDRILYTIATHQEGDRIECAGHYYTIDSAEPREYSDAQKYTMKRVSTHDSV</sequence>
<keyword evidence="2" id="KW-1185">Reference proteome</keyword>
<dbReference type="eggNOG" id="ENOG50303VW">
    <property type="taxonomic scope" value="Bacteria"/>
</dbReference>
<evidence type="ECO:0000313" key="2">
    <source>
        <dbReference type="Proteomes" id="UP000028123"/>
    </source>
</evidence>
<dbReference type="OrthoDB" id="2942755at2"/>
<gene>
    <name evidence="1" type="ORF">ET33_21245</name>
</gene>
<evidence type="ECO:0000313" key="1">
    <source>
        <dbReference type="EMBL" id="KEQ22873.1"/>
    </source>
</evidence>
<dbReference type="AlphaFoldDB" id="A0A081NWQ0"/>
<reference evidence="1 2" key="1">
    <citation type="submission" date="2014-06" db="EMBL/GenBank/DDBJ databases">
        <title>Draft genome sequence of Paenibacillus sp. MSt1.</title>
        <authorList>
            <person name="Aw Y.K."/>
            <person name="Ong K.S."/>
            <person name="Gan H.M."/>
            <person name="Lee S.M."/>
        </authorList>
    </citation>
    <scope>NUCLEOTIDE SEQUENCE [LARGE SCALE GENOMIC DNA]</scope>
    <source>
        <strain evidence="1 2">MSt1</strain>
    </source>
</reference>
<dbReference type="RefSeq" id="WP_036690205.1">
    <property type="nucleotide sequence ID" value="NZ_JNVM01000031.1"/>
</dbReference>